<gene>
    <name evidence="1" type="ORF">H0241_27000</name>
</gene>
<dbReference type="RefSeq" id="WP_027038439.1">
    <property type="nucleotide sequence ID" value="NZ_JACDTY010000017.1"/>
</dbReference>
<evidence type="ECO:0000313" key="1">
    <source>
        <dbReference type="EMBL" id="MBA1143867.1"/>
    </source>
</evidence>
<protein>
    <submittedName>
        <fullName evidence="1">Uncharacterized protein</fullName>
    </submittedName>
</protein>
<accession>A0A838BCS5</accession>
<keyword evidence="2" id="KW-1185">Reference proteome</keyword>
<sequence>MTLPSRENEKRILPRYLLADDELARRISSLLISSAANEFLSHPEFQIDESIDALTFGQVLEEIESAVDRGVNQSNP</sequence>
<proteinExistence type="predicted"/>
<organism evidence="1 2">
    <name type="scientific">Mesorhizobium neociceri</name>
    <dbReference type="NCBI Taxonomy" id="1307853"/>
    <lineage>
        <taxon>Bacteria</taxon>
        <taxon>Pseudomonadati</taxon>
        <taxon>Pseudomonadota</taxon>
        <taxon>Alphaproteobacteria</taxon>
        <taxon>Hyphomicrobiales</taxon>
        <taxon>Phyllobacteriaceae</taxon>
        <taxon>Mesorhizobium</taxon>
    </lineage>
</organism>
<dbReference type="AlphaFoldDB" id="A0A838BCS5"/>
<dbReference type="Proteomes" id="UP000558284">
    <property type="component" value="Unassembled WGS sequence"/>
</dbReference>
<reference evidence="1 2" key="1">
    <citation type="submission" date="2020-07" db="EMBL/GenBank/DDBJ databases">
        <title>Definition of the novel symbiovar canariense within Mesorhizobium novociceri, a new species of genus Mesorhizobium nodulating Cicer canariense in the Caldera de Taburiente National Park (La Palma, Canary Islands).</title>
        <authorList>
            <person name="Leon-Barrios M."/>
            <person name="Perez-Yepez J."/>
            <person name="Flores-Felix J.D."/>
            <person name="Ramirez-Baena M.H."/>
            <person name="Pulido-Suarez L."/>
            <person name="Igual J.M."/>
            <person name="Velazquez E."/>
            <person name="Peix A."/>
        </authorList>
    </citation>
    <scope>NUCLEOTIDE SEQUENCE [LARGE SCALE GENOMIC DNA]</scope>
    <source>
        <strain evidence="1 2">CCANP35</strain>
    </source>
</reference>
<name>A0A838BCS5_9HYPH</name>
<evidence type="ECO:0000313" key="2">
    <source>
        <dbReference type="Proteomes" id="UP000558284"/>
    </source>
</evidence>
<dbReference type="EMBL" id="JACDTY010000017">
    <property type="protein sequence ID" value="MBA1143867.1"/>
    <property type="molecule type" value="Genomic_DNA"/>
</dbReference>
<comment type="caution">
    <text evidence="1">The sequence shown here is derived from an EMBL/GenBank/DDBJ whole genome shotgun (WGS) entry which is preliminary data.</text>
</comment>